<name>A0ABU2YEK0_9FLAO</name>
<dbReference type="EMBL" id="JAVRHZ010000007">
    <property type="protein sequence ID" value="MDT0556611.1"/>
    <property type="molecule type" value="Genomic_DNA"/>
</dbReference>
<evidence type="ECO:0000313" key="1">
    <source>
        <dbReference type="EMBL" id="MDT0556611.1"/>
    </source>
</evidence>
<dbReference type="RefSeq" id="WP_311333562.1">
    <property type="nucleotide sequence ID" value="NZ_JAVRHZ010000007.1"/>
</dbReference>
<evidence type="ECO:0000313" key="2">
    <source>
        <dbReference type="Proteomes" id="UP001254488"/>
    </source>
</evidence>
<keyword evidence="2" id="KW-1185">Reference proteome</keyword>
<reference evidence="1 2" key="1">
    <citation type="submission" date="2023-09" db="EMBL/GenBank/DDBJ databases">
        <authorList>
            <person name="Rey-Velasco X."/>
        </authorList>
    </citation>
    <scope>NUCLEOTIDE SEQUENCE [LARGE SCALE GENOMIC DNA]</scope>
    <source>
        <strain evidence="1 2">W242</strain>
    </source>
</reference>
<proteinExistence type="predicted"/>
<protein>
    <submittedName>
        <fullName evidence="1">Uncharacterized protein</fullName>
    </submittedName>
</protein>
<accession>A0ABU2YEK0</accession>
<comment type="caution">
    <text evidence="1">The sequence shown here is derived from an EMBL/GenBank/DDBJ whole genome shotgun (WGS) entry which is preliminary data.</text>
</comment>
<dbReference type="Proteomes" id="UP001254488">
    <property type="component" value="Unassembled WGS sequence"/>
</dbReference>
<sequence length="115" mass="12831">MCYTFSQDKLLIQVFLLNCLKFLPIFEVYVDNLEPSIAAMLYINWSAYNGTYTTPSYHQSQRRVYLEGLLRKTGAFVAGEIIFIAPAGYRPVTRKLCSGLQPGGEALGIDVQANG</sequence>
<gene>
    <name evidence="1" type="ORF">RM538_11375</name>
</gene>
<organism evidence="1 2">
    <name type="scientific">Patiriisocius hiemis</name>
    <dbReference type="NCBI Taxonomy" id="3075604"/>
    <lineage>
        <taxon>Bacteria</taxon>
        <taxon>Pseudomonadati</taxon>
        <taxon>Bacteroidota</taxon>
        <taxon>Flavobacteriia</taxon>
        <taxon>Flavobacteriales</taxon>
        <taxon>Flavobacteriaceae</taxon>
        <taxon>Patiriisocius</taxon>
    </lineage>
</organism>